<evidence type="ECO:0000259" key="2">
    <source>
        <dbReference type="Pfam" id="PF17921"/>
    </source>
</evidence>
<dbReference type="InterPro" id="IPR050951">
    <property type="entry name" value="Retrovirus_Pol_polyprotein"/>
</dbReference>
<protein>
    <recommendedName>
        <fullName evidence="5">Integrase catalytic domain-containing protein</fullName>
    </recommendedName>
</protein>
<gene>
    <name evidence="3" type="ORF">RF11_14079</name>
</gene>
<dbReference type="OMA" id="ESHMGIV"/>
<dbReference type="OrthoDB" id="8046604at2759"/>
<dbReference type="Gene3D" id="3.30.420.10">
    <property type="entry name" value="Ribonuclease H-like superfamily/Ribonuclease H"/>
    <property type="match status" value="1"/>
</dbReference>
<name>A0A0C2MTX7_THEKT</name>
<evidence type="ECO:0000313" key="3">
    <source>
        <dbReference type="EMBL" id="KII65137.1"/>
    </source>
</evidence>
<accession>A0A0C2MTX7</accession>
<dbReference type="InterPro" id="IPR036397">
    <property type="entry name" value="RNaseH_sf"/>
</dbReference>
<dbReference type="InterPro" id="IPR041588">
    <property type="entry name" value="Integrase_H2C2"/>
</dbReference>
<organism evidence="3 4">
    <name type="scientific">Thelohanellus kitauei</name>
    <name type="common">Myxosporean</name>
    <dbReference type="NCBI Taxonomy" id="669202"/>
    <lineage>
        <taxon>Eukaryota</taxon>
        <taxon>Metazoa</taxon>
        <taxon>Cnidaria</taxon>
        <taxon>Myxozoa</taxon>
        <taxon>Myxosporea</taxon>
        <taxon>Bivalvulida</taxon>
        <taxon>Platysporina</taxon>
        <taxon>Myxobolidae</taxon>
        <taxon>Thelohanellus</taxon>
    </lineage>
</organism>
<evidence type="ECO:0008006" key="5">
    <source>
        <dbReference type="Google" id="ProtNLM"/>
    </source>
</evidence>
<feature type="domain" description="Integrase catalytic" evidence="1">
    <location>
        <begin position="82"/>
        <end position="140"/>
    </location>
</feature>
<sequence length="196" mass="22484">MEDSLVQPISLRRRLLERLHESHMGIVKTKSLARNYLWWPGMDSDIENVISGCQQCQYEKRKSAVKSEIISWITTTFPMERSYVLVDDFSKWPEAIIKNDTSAETNVKLRHEIISRVGMPGQLVSDNGPQFISEKLREFLYLNDQLLPSKVQISVSHAPQATQWTMMDGGNAVNQVQRTKVPVQSKGNSFLRNEPH</sequence>
<dbReference type="GO" id="GO:0015074">
    <property type="term" value="P:DNA integration"/>
    <property type="evidence" value="ECO:0007669"/>
    <property type="project" value="InterPro"/>
</dbReference>
<dbReference type="GO" id="GO:0003676">
    <property type="term" value="F:nucleic acid binding"/>
    <property type="evidence" value="ECO:0007669"/>
    <property type="project" value="InterPro"/>
</dbReference>
<feature type="domain" description="Integrase zinc-binding" evidence="2">
    <location>
        <begin position="8"/>
        <end position="60"/>
    </location>
</feature>
<dbReference type="FunFam" id="1.10.340.70:FF:000001">
    <property type="entry name" value="Retrovirus-related Pol polyprotein from transposon gypsy-like Protein"/>
    <property type="match status" value="1"/>
</dbReference>
<proteinExistence type="predicted"/>
<dbReference type="InterPro" id="IPR001584">
    <property type="entry name" value="Integrase_cat-core"/>
</dbReference>
<dbReference type="Proteomes" id="UP000031668">
    <property type="component" value="Unassembled WGS sequence"/>
</dbReference>
<dbReference type="EMBL" id="JWZT01003996">
    <property type="protein sequence ID" value="KII65137.1"/>
    <property type="molecule type" value="Genomic_DNA"/>
</dbReference>
<comment type="caution">
    <text evidence="3">The sequence shown here is derived from an EMBL/GenBank/DDBJ whole genome shotgun (WGS) entry which is preliminary data.</text>
</comment>
<dbReference type="Gene3D" id="1.10.340.70">
    <property type="match status" value="1"/>
</dbReference>
<dbReference type="SUPFAM" id="SSF53098">
    <property type="entry name" value="Ribonuclease H-like"/>
    <property type="match status" value="1"/>
</dbReference>
<dbReference type="Pfam" id="PF00665">
    <property type="entry name" value="rve"/>
    <property type="match status" value="1"/>
</dbReference>
<dbReference type="InterPro" id="IPR012337">
    <property type="entry name" value="RNaseH-like_sf"/>
</dbReference>
<dbReference type="AlphaFoldDB" id="A0A0C2MTX7"/>
<dbReference type="PANTHER" id="PTHR37984">
    <property type="entry name" value="PROTEIN CBG26694"/>
    <property type="match status" value="1"/>
</dbReference>
<dbReference type="Pfam" id="PF17921">
    <property type="entry name" value="Integrase_H2C2"/>
    <property type="match status" value="1"/>
</dbReference>
<evidence type="ECO:0000313" key="4">
    <source>
        <dbReference type="Proteomes" id="UP000031668"/>
    </source>
</evidence>
<evidence type="ECO:0000259" key="1">
    <source>
        <dbReference type="Pfam" id="PF00665"/>
    </source>
</evidence>
<reference evidence="3 4" key="1">
    <citation type="journal article" date="2014" name="Genome Biol. Evol.">
        <title>The genome of the myxosporean Thelohanellus kitauei shows adaptations to nutrient acquisition within its fish host.</title>
        <authorList>
            <person name="Yang Y."/>
            <person name="Xiong J."/>
            <person name="Zhou Z."/>
            <person name="Huo F."/>
            <person name="Miao W."/>
            <person name="Ran C."/>
            <person name="Liu Y."/>
            <person name="Zhang J."/>
            <person name="Feng J."/>
            <person name="Wang M."/>
            <person name="Wang M."/>
            <person name="Wang L."/>
            <person name="Yao B."/>
        </authorList>
    </citation>
    <scope>NUCLEOTIDE SEQUENCE [LARGE SCALE GENOMIC DNA]</scope>
    <source>
        <strain evidence="3">Wuqing</strain>
    </source>
</reference>
<dbReference type="PANTHER" id="PTHR37984:SF5">
    <property type="entry name" value="PROTEIN NYNRIN-LIKE"/>
    <property type="match status" value="1"/>
</dbReference>
<keyword evidence="4" id="KW-1185">Reference proteome</keyword>